<comment type="similarity">
    <text evidence="1 2">Belongs to the phD/YefM antitoxin family.</text>
</comment>
<dbReference type="SUPFAM" id="SSF143120">
    <property type="entry name" value="YefM-like"/>
    <property type="match status" value="1"/>
</dbReference>
<comment type="function">
    <text evidence="2">Antitoxin component of a type II toxin-antitoxin (TA) system.</text>
</comment>
<name>A0A4R5UQE0_9RHOB</name>
<evidence type="ECO:0000256" key="2">
    <source>
        <dbReference type="RuleBase" id="RU362080"/>
    </source>
</evidence>
<proteinExistence type="inferred from homology"/>
<dbReference type="InterPro" id="IPR006442">
    <property type="entry name" value="Antitoxin_Phd/YefM"/>
</dbReference>
<keyword evidence="4" id="KW-1185">Reference proteome</keyword>
<evidence type="ECO:0000313" key="4">
    <source>
        <dbReference type="Proteomes" id="UP000295301"/>
    </source>
</evidence>
<dbReference type="RefSeq" id="WP_133361684.1">
    <property type="nucleotide sequence ID" value="NZ_SMUV01000074.1"/>
</dbReference>
<dbReference type="Gene3D" id="3.40.1620.10">
    <property type="entry name" value="YefM-like domain"/>
    <property type="match status" value="1"/>
</dbReference>
<dbReference type="AlphaFoldDB" id="A0A4R5UQE0"/>
<dbReference type="OrthoDB" id="7871907at2"/>
<dbReference type="EMBL" id="SMUV01000074">
    <property type="protein sequence ID" value="TDK41116.1"/>
    <property type="molecule type" value="Genomic_DNA"/>
</dbReference>
<dbReference type="NCBIfam" id="TIGR01552">
    <property type="entry name" value="phd_fam"/>
    <property type="match status" value="1"/>
</dbReference>
<evidence type="ECO:0000313" key="3">
    <source>
        <dbReference type="EMBL" id="TDK41116.1"/>
    </source>
</evidence>
<organism evidence="3 4">
    <name type="scientific">Antarcticimicrobium luteum</name>
    <dbReference type="NCBI Taxonomy" id="2547397"/>
    <lineage>
        <taxon>Bacteria</taxon>
        <taxon>Pseudomonadati</taxon>
        <taxon>Pseudomonadota</taxon>
        <taxon>Alphaproteobacteria</taxon>
        <taxon>Rhodobacterales</taxon>
        <taxon>Paracoccaceae</taxon>
        <taxon>Antarcticimicrobium</taxon>
    </lineage>
</organism>
<dbReference type="Pfam" id="PF02604">
    <property type="entry name" value="PhdYeFM_antitox"/>
    <property type="match status" value="1"/>
</dbReference>
<evidence type="ECO:0000256" key="1">
    <source>
        <dbReference type="ARBA" id="ARBA00009981"/>
    </source>
</evidence>
<sequence length="83" mass="9596">MLHLCPITRLRDRLGLYVQLVARDGERVLITRNGHELAGLVPARELALLDDADSRSMDYKAWQVAQEMLRWRIVKEGLEAVRK</sequence>
<gene>
    <name evidence="3" type="ORF">E1832_20690</name>
</gene>
<reference evidence="3 4" key="1">
    <citation type="submission" date="2019-03" db="EMBL/GenBank/DDBJ databases">
        <title>Ruegeria lutea sp. nov., a novel strain, isolated from marine sediment, the Masan Bay, South Korea.</title>
        <authorList>
            <person name="Kim J."/>
            <person name="Kim D.-Y."/>
            <person name="Lee S.-S."/>
        </authorList>
    </citation>
    <scope>NUCLEOTIDE SEQUENCE [LARGE SCALE GENOMIC DNA]</scope>
    <source>
        <strain evidence="3 4">318-1</strain>
    </source>
</reference>
<dbReference type="InterPro" id="IPR036165">
    <property type="entry name" value="YefM-like_sf"/>
</dbReference>
<comment type="caution">
    <text evidence="3">The sequence shown here is derived from an EMBL/GenBank/DDBJ whole genome shotgun (WGS) entry which is preliminary data.</text>
</comment>
<accession>A0A4R5UQE0</accession>
<dbReference type="Proteomes" id="UP000295301">
    <property type="component" value="Unassembled WGS sequence"/>
</dbReference>
<protein>
    <recommendedName>
        <fullName evidence="2">Antitoxin</fullName>
    </recommendedName>
</protein>